<dbReference type="EMBL" id="WIXE01016412">
    <property type="protein sequence ID" value="KAK5972681.1"/>
    <property type="molecule type" value="Genomic_DNA"/>
</dbReference>
<feature type="non-terminal residue" evidence="3">
    <location>
        <position position="1"/>
    </location>
</feature>
<accession>A0AAN8F3G7</accession>
<feature type="region of interest" description="Disordered" evidence="1">
    <location>
        <begin position="227"/>
        <end position="270"/>
    </location>
</feature>
<protein>
    <submittedName>
        <fullName evidence="3">Uncharacterized protein</fullName>
    </submittedName>
</protein>
<evidence type="ECO:0000256" key="2">
    <source>
        <dbReference type="SAM" id="Phobius"/>
    </source>
</evidence>
<dbReference type="Proteomes" id="UP001331761">
    <property type="component" value="Unassembled WGS sequence"/>
</dbReference>
<comment type="caution">
    <text evidence="3">The sequence shown here is derived from an EMBL/GenBank/DDBJ whole genome shotgun (WGS) entry which is preliminary data.</text>
</comment>
<evidence type="ECO:0000256" key="1">
    <source>
        <dbReference type="SAM" id="MobiDB-lite"/>
    </source>
</evidence>
<keyword evidence="2" id="KW-0812">Transmembrane</keyword>
<organism evidence="3 4">
    <name type="scientific">Trichostrongylus colubriformis</name>
    <name type="common">Black scour worm</name>
    <dbReference type="NCBI Taxonomy" id="6319"/>
    <lineage>
        <taxon>Eukaryota</taxon>
        <taxon>Metazoa</taxon>
        <taxon>Ecdysozoa</taxon>
        <taxon>Nematoda</taxon>
        <taxon>Chromadorea</taxon>
        <taxon>Rhabditida</taxon>
        <taxon>Rhabditina</taxon>
        <taxon>Rhabditomorpha</taxon>
        <taxon>Strongyloidea</taxon>
        <taxon>Trichostrongylidae</taxon>
        <taxon>Trichostrongylus</taxon>
    </lineage>
</organism>
<sequence length="270" mass="29692">VFITNPPVPVGYPGFNEIRMSFVLDSPYPASSIQLNVFKSRLASASGVDERRFVKGSSVILSKNTSLITLTLRPPFRITQMSNSYAIQAIQRAVEDGSGFTAYNSVAVLQSTFEVIKRGIIFNLTITLPFEGEAAPLSAEEIALMMMECSAYQEFDLQSIQGLELPVQNITYNDIVELIVIRQMNTLVTVLIIVISTVIGSFLLYTGGAVIAKVKTEKLLEEERRKVLRITPAPPPPPSSPPQYSQTELQQSSASVAEPRLRNVSVARHT</sequence>
<dbReference type="AlphaFoldDB" id="A0AAN8F3G7"/>
<proteinExistence type="predicted"/>
<feature type="transmembrane region" description="Helical" evidence="2">
    <location>
        <begin position="187"/>
        <end position="212"/>
    </location>
</feature>
<feature type="compositionally biased region" description="Polar residues" evidence="1">
    <location>
        <begin position="243"/>
        <end position="255"/>
    </location>
</feature>
<evidence type="ECO:0000313" key="4">
    <source>
        <dbReference type="Proteomes" id="UP001331761"/>
    </source>
</evidence>
<keyword evidence="4" id="KW-1185">Reference proteome</keyword>
<keyword evidence="2" id="KW-1133">Transmembrane helix</keyword>
<reference evidence="3 4" key="1">
    <citation type="submission" date="2019-10" db="EMBL/GenBank/DDBJ databases">
        <title>Assembly and Annotation for the nematode Trichostrongylus colubriformis.</title>
        <authorList>
            <person name="Martin J."/>
        </authorList>
    </citation>
    <scope>NUCLEOTIDE SEQUENCE [LARGE SCALE GENOMIC DNA]</scope>
    <source>
        <strain evidence="3">G859</strain>
        <tissue evidence="3">Whole worm</tissue>
    </source>
</reference>
<gene>
    <name evidence="3" type="ORF">GCK32_014559</name>
</gene>
<feature type="compositionally biased region" description="Pro residues" evidence="1">
    <location>
        <begin position="232"/>
        <end position="241"/>
    </location>
</feature>
<evidence type="ECO:0000313" key="3">
    <source>
        <dbReference type="EMBL" id="KAK5972681.1"/>
    </source>
</evidence>
<keyword evidence="2" id="KW-0472">Membrane</keyword>
<name>A0AAN8F3G7_TRICO</name>